<feature type="domain" description="OmpR/PhoB-type" evidence="10">
    <location>
        <begin position="256"/>
        <end position="362"/>
    </location>
</feature>
<evidence type="ECO:0000259" key="10">
    <source>
        <dbReference type="PROSITE" id="PS51755"/>
    </source>
</evidence>
<gene>
    <name evidence="11" type="ORF">GCM10023340_17010</name>
</gene>
<dbReference type="PROSITE" id="PS50110">
    <property type="entry name" value="RESPONSE_REGULATORY"/>
    <property type="match status" value="1"/>
</dbReference>
<keyword evidence="4 7" id="KW-0238">DNA-binding</keyword>
<keyword evidence="3" id="KW-0805">Transcription regulation</keyword>
<dbReference type="Gene3D" id="3.40.50.2300">
    <property type="match status" value="1"/>
</dbReference>
<evidence type="ECO:0000313" key="11">
    <source>
        <dbReference type="EMBL" id="GAA5146299.1"/>
    </source>
</evidence>
<evidence type="ECO:0000256" key="8">
    <source>
        <dbReference type="SAM" id="MobiDB-lite"/>
    </source>
</evidence>
<dbReference type="CDD" id="cd17574">
    <property type="entry name" value="REC_OmpR"/>
    <property type="match status" value="1"/>
</dbReference>
<comment type="caution">
    <text evidence="11">The sequence shown here is derived from an EMBL/GenBank/DDBJ whole genome shotgun (WGS) entry which is preliminary data.</text>
</comment>
<dbReference type="EMBL" id="BAABKG010000002">
    <property type="protein sequence ID" value="GAA5146299.1"/>
    <property type="molecule type" value="Genomic_DNA"/>
</dbReference>
<dbReference type="SUPFAM" id="SSF52172">
    <property type="entry name" value="CheY-like"/>
    <property type="match status" value="1"/>
</dbReference>
<evidence type="ECO:0008006" key="13">
    <source>
        <dbReference type="Google" id="ProtNLM"/>
    </source>
</evidence>
<feature type="domain" description="Response regulatory" evidence="9">
    <location>
        <begin position="6"/>
        <end position="119"/>
    </location>
</feature>
<proteinExistence type="predicted"/>
<dbReference type="InterPro" id="IPR011006">
    <property type="entry name" value="CheY-like_superfamily"/>
</dbReference>
<feature type="DNA-binding region" description="OmpR/PhoB-type" evidence="7">
    <location>
        <begin position="256"/>
        <end position="362"/>
    </location>
</feature>
<keyword evidence="12" id="KW-1185">Reference proteome</keyword>
<dbReference type="InterPro" id="IPR039420">
    <property type="entry name" value="WalR-like"/>
</dbReference>
<evidence type="ECO:0000256" key="7">
    <source>
        <dbReference type="PROSITE-ProRule" id="PRU01091"/>
    </source>
</evidence>
<evidence type="ECO:0000313" key="12">
    <source>
        <dbReference type="Proteomes" id="UP001500221"/>
    </source>
</evidence>
<dbReference type="CDD" id="cd00383">
    <property type="entry name" value="trans_reg_C"/>
    <property type="match status" value="1"/>
</dbReference>
<dbReference type="PANTHER" id="PTHR48111">
    <property type="entry name" value="REGULATOR OF RPOS"/>
    <property type="match status" value="1"/>
</dbReference>
<dbReference type="InterPro" id="IPR001789">
    <property type="entry name" value="Sig_transdc_resp-reg_receiver"/>
</dbReference>
<dbReference type="SMART" id="SM00862">
    <property type="entry name" value="Trans_reg_C"/>
    <property type="match status" value="1"/>
</dbReference>
<evidence type="ECO:0000256" key="2">
    <source>
        <dbReference type="ARBA" id="ARBA00023012"/>
    </source>
</evidence>
<dbReference type="SUPFAM" id="SSF46894">
    <property type="entry name" value="C-terminal effector domain of the bipartite response regulators"/>
    <property type="match status" value="1"/>
</dbReference>
<organism evidence="11 12">
    <name type="scientific">Nocardioides marinquilinus</name>
    <dbReference type="NCBI Taxonomy" id="1210400"/>
    <lineage>
        <taxon>Bacteria</taxon>
        <taxon>Bacillati</taxon>
        <taxon>Actinomycetota</taxon>
        <taxon>Actinomycetes</taxon>
        <taxon>Propionibacteriales</taxon>
        <taxon>Nocardioidaceae</taxon>
        <taxon>Nocardioides</taxon>
    </lineage>
</organism>
<dbReference type="SMART" id="SM00448">
    <property type="entry name" value="REC"/>
    <property type="match status" value="1"/>
</dbReference>
<dbReference type="Pfam" id="PF00486">
    <property type="entry name" value="Trans_reg_C"/>
    <property type="match status" value="1"/>
</dbReference>
<protein>
    <recommendedName>
        <fullName evidence="13">Response regulator transcription factor</fullName>
    </recommendedName>
</protein>
<keyword evidence="1 6" id="KW-0597">Phosphoprotein</keyword>
<dbReference type="Proteomes" id="UP001500221">
    <property type="component" value="Unassembled WGS sequence"/>
</dbReference>
<evidence type="ECO:0000256" key="6">
    <source>
        <dbReference type="PROSITE-ProRule" id="PRU00169"/>
    </source>
</evidence>
<reference evidence="12" key="1">
    <citation type="journal article" date="2019" name="Int. J. Syst. Evol. Microbiol.">
        <title>The Global Catalogue of Microorganisms (GCM) 10K type strain sequencing project: providing services to taxonomists for standard genome sequencing and annotation.</title>
        <authorList>
            <consortium name="The Broad Institute Genomics Platform"/>
            <consortium name="The Broad Institute Genome Sequencing Center for Infectious Disease"/>
            <person name="Wu L."/>
            <person name="Ma J."/>
        </authorList>
    </citation>
    <scope>NUCLEOTIDE SEQUENCE [LARGE SCALE GENOMIC DNA]</scope>
    <source>
        <strain evidence="12">JCM 18459</strain>
    </source>
</reference>
<dbReference type="InterPro" id="IPR001867">
    <property type="entry name" value="OmpR/PhoB-type_DNA-bd"/>
</dbReference>
<dbReference type="Gene3D" id="1.10.10.10">
    <property type="entry name" value="Winged helix-like DNA-binding domain superfamily/Winged helix DNA-binding domain"/>
    <property type="match status" value="1"/>
</dbReference>
<accession>A0ABP9PGM9</accession>
<dbReference type="InterPro" id="IPR016032">
    <property type="entry name" value="Sig_transdc_resp-reg_C-effctor"/>
</dbReference>
<dbReference type="InterPro" id="IPR036388">
    <property type="entry name" value="WH-like_DNA-bd_sf"/>
</dbReference>
<evidence type="ECO:0000256" key="3">
    <source>
        <dbReference type="ARBA" id="ARBA00023015"/>
    </source>
</evidence>
<dbReference type="RefSeq" id="WP_345456953.1">
    <property type="nucleotide sequence ID" value="NZ_BAABKG010000002.1"/>
</dbReference>
<evidence type="ECO:0000256" key="5">
    <source>
        <dbReference type="ARBA" id="ARBA00023163"/>
    </source>
</evidence>
<feature type="modified residue" description="4-aspartylphosphate" evidence="6">
    <location>
        <position position="55"/>
    </location>
</feature>
<evidence type="ECO:0000256" key="1">
    <source>
        <dbReference type="ARBA" id="ARBA00022553"/>
    </source>
</evidence>
<feature type="region of interest" description="Disordered" evidence="8">
    <location>
        <begin position="164"/>
        <end position="248"/>
    </location>
</feature>
<name>A0ABP9PGM9_9ACTN</name>
<dbReference type="PROSITE" id="PS51755">
    <property type="entry name" value="OMPR_PHOB"/>
    <property type="match status" value="1"/>
</dbReference>
<keyword evidence="5" id="KW-0804">Transcription</keyword>
<dbReference type="Pfam" id="PF00072">
    <property type="entry name" value="Response_reg"/>
    <property type="match status" value="1"/>
</dbReference>
<dbReference type="PANTHER" id="PTHR48111:SF1">
    <property type="entry name" value="TWO-COMPONENT RESPONSE REGULATOR ORR33"/>
    <property type="match status" value="1"/>
</dbReference>
<evidence type="ECO:0000259" key="9">
    <source>
        <dbReference type="PROSITE" id="PS50110"/>
    </source>
</evidence>
<feature type="compositionally biased region" description="Low complexity" evidence="8">
    <location>
        <begin position="191"/>
        <end position="229"/>
    </location>
</feature>
<sequence length="364" mass="39235">MSSPLIAVIAEDDPDVRDLIRMVLEQSGFQIVLADDGVSAIDAVRDYEPMLTTLDVNMPGIDGFAVAKRLREFSQTYLIMITSLTQEVDIIRGFEAGADDYLVKPFRPRELRARADSMLRRARYTDQSLSEAGGRAPLASNKPAEPESWVLAAAREFRDEIAPQPYTKPLETPPAVSRTPSAYAGRRVAPHESPQPAQPAEPAQPAAQPAQPAAQPAQPAAPAAQPAAQPEHHPVPQPPPAPATAPAENTQVDVQGNLIRYGALTVDTVTGGTSLSGSPVQLTPPETEILLSLLRTGRRVRSKADLVLAVRGQTYVTSYFVNEADKRAVDGHVTSLKRKLGDDGAVPRWIETVKGVGYRLVPLT</sequence>
<evidence type="ECO:0000256" key="4">
    <source>
        <dbReference type="ARBA" id="ARBA00023125"/>
    </source>
</evidence>
<keyword evidence="2" id="KW-0902">Two-component regulatory system</keyword>